<reference evidence="20" key="3">
    <citation type="journal article" date="2019" name="Int. J. Syst. Evol. Microbiol.">
        <title>The Global Catalogue of Microorganisms (GCM) 10K type strain sequencing project: providing services to taxonomists for standard genome sequencing and annotation.</title>
        <authorList>
            <consortium name="The Broad Institute Genomics Platform"/>
            <consortium name="The Broad Institute Genome Sequencing Center for Infectious Disease"/>
            <person name="Wu L."/>
            <person name="Ma J."/>
        </authorList>
    </citation>
    <scope>NUCLEOTIDE SEQUENCE [LARGE SCALE GENOMIC DNA]</scope>
    <source>
        <strain evidence="20">CGMCC 1.8884</strain>
    </source>
</reference>
<evidence type="ECO:0000256" key="12">
    <source>
        <dbReference type="ARBA" id="ARBA00023268"/>
    </source>
</evidence>
<dbReference type="EMBL" id="BMMA01000043">
    <property type="protein sequence ID" value="GGI92278.1"/>
    <property type="molecule type" value="Genomic_DNA"/>
</dbReference>
<dbReference type="InterPro" id="IPR024072">
    <property type="entry name" value="DHFR-like_dom_sf"/>
</dbReference>
<comment type="catalytic activity">
    <reaction evidence="13">
        <text>2,5-diamino-6-hydroxy-4-(5-phosphoribosylamino)-pyrimidine + H2O + H(+) = 5-amino-6-(5-phospho-D-ribosylamino)uracil + NH4(+)</text>
        <dbReference type="Rhea" id="RHEA:21868"/>
        <dbReference type="ChEBI" id="CHEBI:15377"/>
        <dbReference type="ChEBI" id="CHEBI:15378"/>
        <dbReference type="ChEBI" id="CHEBI:28938"/>
        <dbReference type="ChEBI" id="CHEBI:58453"/>
        <dbReference type="ChEBI" id="CHEBI:58614"/>
        <dbReference type="EC" id="3.5.4.26"/>
    </reaction>
</comment>
<dbReference type="GO" id="GO:0008703">
    <property type="term" value="F:5-amino-6-(5-phosphoribosylamino)uracil reductase activity"/>
    <property type="evidence" value="ECO:0007669"/>
    <property type="project" value="UniProtKB-EC"/>
</dbReference>
<feature type="binding site" evidence="15">
    <location>
        <begin position="283"/>
        <end position="289"/>
    </location>
    <ligand>
        <name>NADP(+)</name>
        <dbReference type="ChEBI" id="CHEBI:58349"/>
    </ligand>
</feature>
<dbReference type="GO" id="GO:0008835">
    <property type="term" value="F:diaminohydroxyphosphoribosylaminopyrimidine deaminase activity"/>
    <property type="evidence" value="ECO:0007669"/>
    <property type="project" value="UniProtKB-EC"/>
</dbReference>
<dbReference type="InterPro" id="IPR016193">
    <property type="entry name" value="Cytidine_deaminase-like"/>
</dbReference>
<protein>
    <recommendedName>
        <fullName evidence="13">Riboflavin biosynthesis protein RibD</fullName>
    </recommendedName>
    <domain>
        <recommendedName>
            <fullName evidence="13">Diaminohydroxyphosphoribosylaminopyrimidine deaminase</fullName>
            <shortName evidence="13">DRAP deaminase</shortName>
            <ecNumber evidence="13">3.5.4.26</ecNumber>
        </recommendedName>
        <alternativeName>
            <fullName evidence="13">Riboflavin-specific deaminase</fullName>
        </alternativeName>
    </domain>
    <domain>
        <recommendedName>
            <fullName evidence="13">5-amino-6-(5-phosphoribosylamino)uracil reductase</fullName>
            <ecNumber evidence="13">1.1.1.193</ecNumber>
        </recommendedName>
        <alternativeName>
            <fullName evidence="13">HTP reductase</fullName>
        </alternativeName>
    </domain>
</protein>
<keyword evidence="9 13" id="KW-0862">Zinc</keyword>
<dbReference type="Gene3D" id="3.40.430.10">
    <property type="entry name" value="Dihydrofolate Reductase, subunit A"/>
    <property type="match status" value="1"/>
</dbReference>
<dbReference type="GO" id="GO:0009231">
    <property type="term" value="P:riboflavin biosynthetic process"/>
    <property type="evidence" value="ECO:0007669"/>
    <property type="project" value="UniProtKB-KW"/>
</dbReference>
<evidence type="ECO:0000313" key="21">
    <source>
        <dbReference type="Proteomes" id="UP000652720"/>
    </source>
</evidence>
<keyword evidence="7 13" id="KW-0479">Metal-binding</keyword>
<feature type="binding site" evidence="15">
    <location>
        <position position="184"/>
    </location>
    <ligand>
        <name>substrate</name>
    </ligand>
</feature>
<dbReference type="InterPro" id="IPR050765">
    <property type="entry name" value="Riboflavin_Biosynth_HTPR"/>
</dbReference>
<evidence type="ECO:0000256" key="14">
    <source>
        <dbReference type="PIRSR" id="PIRSR006769-1"/>
    </source>
</evidence>
<feature type="binding site" evidence="15">
    <location>
        <position position="154"/>
    </location>
    <ligand>
        <name>NADP(+)</name>
        <dbReference type="ChEBI" id="CHEBI:58349"/>
    </ligand>
</feature>
<comment type="pathway">
    <text evidence="3 13">Cofactor biosynthesis; riboflavin biosynthesis; 5-amino-6-(D-ribitylamino)uracil from GTP: step 3/4.</text>
</comment>
<dbReference type="InterPro" id="IPR002125">
    <property type="entry name" value="CMP_dCMP_dom"/>
</dbReference>
<dbReference type="Proteomes" id="UP000630135">
    <property type="component" value="Unassembled WGS sequence"/>
</dbReference>
<evidence type="ECO:0000256" key="16">
    <source>
        <dbReference type="PIRSR" id="PIRSR006769-3"/>
    </source>
</evidence>
<keyword evidence="6 13" id="KW-0686">Riboflavin biosynthesis</keyword>
<evidence type="ECO:0000313" key="19">
    <source>
        <dbReference type="EMBL" id="GGP31080.1"/>
    </source>
</evidence>
<dbReference type="PROSITE" id="PS00903">
    <property type="entry name" value="CYT_DCMP_DEAMINASES_1"/>
    <property type="match status" value="1"/>
</dbReference>
<keyword evidence="11 13" id="KW-0560">Oxidoreductase</keyword>
<reference evidence="18" key="4">
    <citation type="submission" date="2023-08" db="EMBL/GenBank/DDBJ databases">
        <authorList>
            <person name="Sun Q."/>
            <person name="Zhou Y."/>
        </authorList>
    </citation>
    <scope>NUCLEOTIDE SEQUENCE</scope>
    <source>
        <strain evidence="19">CGMCC 1.8884</strain>
        <strain evidence="18">CGMCC 1.8885</strain>
    </source>
</reference>
<evidence type="ECO:0000256" key="2">
    <source>
        <dbReference type="ARBA" id="ARBA00004882"/>
    </source>
</evidence>
<keyword evidence="12" id="KW-0511">Multifunctional enzyme</keyword>
<dbReference type="Pfam" id="PF00383">
    <property type="entry name" value="dCMP_cyt_deam_1"/>
    <property type="match status" value="1"/>
</dbReference>
<dbReference type="PROSITE" id="PS51747">
    <property type="entry name" value="CYT_DCMP_DEAMINASES_2"/>
    <property type="match status" value="1"/>
</dbReference>
<feature type="binding site" evidence="16">
    <location>
        <position position="75"/>
    </location>
    <ligand>
        <name>Zn(2+)</name>
        <dbReference type="ChEBI" id="CHEBI:29105"/>
        <note>catalytic</note>
    </ligand>
</feature>
<evidence type="ECO:0000256" key="7">
    <source>
        <dbReference type="ARBA" id="ARBA00022723"/>
    </source>
</evidence>
<evidence type="ECO:0000259" key="17">
    <source>
        <dbReference type="PROSITE" id="PS51747"/>
    </source>
</evidence>
<dbReference type="Gene3D" id="3.40.140.10">
    <property type="entry name" value="Cytidine Deaminase, domain 2"/>
    <property type="match status" value="1"/>
</dbReference>
<feature type="domain" description="CMP/dCMP-type deaminase" evidence="17">
    <location>
        <begin position="1"/>
        <end position="123"/>
    </location>
</feature>
<comment type="similarity">
    <text evidence="5 13">In the C-terminal section; belongs to the HTP reductase family.</text>
</comment>
<sequence>MNDSEYMALALAEAQKGVGRTSPNPPVGCVIVRDGEVVGRGFHPKAGEAHAEVFALREAGERARGATAYVTLEPCSHFGRTPPCADALIAAGVARVVVAAGDPNPQVNGRGLQKLRAAGITVETGVLETEAEAQQAGFRSLVTRGRPHVVYKYAMTLDGKVAALNEGNGPVSGPEARARVMAWRNECDAIAVGARTALLDDPQLNVRGLEGGRDPRPVLFDPEGHVPPTARAIREGTVLVLREGRAAPLEGDPRVTVLRAHSLPHALEQLAGLGISTLLLEGGPTLASAFFEAGLIDELRVFVAPKLLGAGLSPLLSPVRSMHAAQGLAVRSVDVLGNDVLIVADGRWQKAEGESSYTDSA</sequence>
<dbReference type="EC" id="3.5.4.26" evidence="13"/>
<dbReference type="InterPro" id="IPR004794">
    <property type="entry name" value="Eubact_RibD"/>
</dbReference>
<dbReference type="GO" id="GO:0008270">
    <property type="term" value="F:zinc ion binding"/>
    <property type="evidence" value="ECO:0007669"/>
    <property type="project" value="InterPro"/>
</dbReference>
<dbReference type="PIRSF" id="PIRSF006769">
    <property type="entry name" value="RibD"/>
    <property type="match status" value="1"/>
</dbReference>
<dbReference type="GeneID" id="59165695"/>
<dbReference type="EC" id="1.1.1.193" evidence="13"/>
<comment type="function">
    <text evidence="1 13">Converts 2,5-diamino-6-(ribosylamino)-4(3h)-pyrimidinone 5'-phosphate into 5-amino-6-(ribosylamino)-2,4(1h,3h)-pyrimidinedione 5'-phosphate.</text>
</comment>
<feature type="binding site" evidence="16">
    <location>
        <position position="84"/>
    </location>
    <ligand>
        <name>Zn(2+)</name>
        <dbReference type="ChEBI" id="CHEBI:29105"/>
        <note>catalytic</note>
    </ligand>
</feature>
<comment type="caution">
    <text evidence="18">The sequence shown here is derived from an EMBL/GenBank/DDBJ whole genome shotgun (WGS) entry which is preliminary data.</text>
</comment>
<dbReference type="NCBIfam" id="TIGR00326">
    <property type="entry name" value="eubact_ribD"/>
    <property type="match status" value="1"/>
</dbReference>
<proteinExistence type="inferred from homology"/>
<dbReference type="FunFam" id="3.40.140.10:FF:000025">
    <property type="entry name" value="Riboflavin biosynthesis protein RibD"/>
    <property type="match status" value="1"/>
</dbReference>
<organism evidence="18 21">
    <name type="scientific">Deinococcus wulumuqiensis</name>
    <dbReference type="NCBI Taxonomy" id="980427"/>
    <lineage>
        <taxon>Bacteria</taxon>
        <taxon>Thermotogati</taxon>
        <taxon>Deinococcota</taxon>
        <taxon>Deinococci</taxon>
        <taxon>Deinococcales</taxon>
        <taxon>Deinococcaceae</taxon>
        <taxon>Deinococcus</taxon>
    </lineage>
</organism>
<evidence type="ECO:0000256" key="8">
    <source>
        <dbReference type="ARBA" id="ARBA00022801"/>
    </source>
</evidence>
<evidence type="ECO:0000256" key="13">
    <source>
        <dbReference type="PIRNR" id="PIRNR006769"/>
    </source>
</evidence>
<comment type="similarity">
    <text evidence="4 13">In the N-terminal section; belongs to the cytidine and deoxycytidylate deaminase family.</text>
</comment>
<dbReference type="SUPFAM" id="SSF53927">
    <property type="entry name" value="Cytidine deaminase-like"/>
    <property type="match status" value="1"/>
</dbReference>
<dbReference type="EMBL" id="BMLZ01000050">
    <property type="protein sequence ID" value="GGP31080.1"/>
    <property type="molecule type" value="Genomic_DNA"/>
</dbReference>
<dbReference type="PANTHER" id="PTHR38011">
    <property type="entry name" value="DIHYDROFOLATE REDUCTASE FAMILY PROTEIN (AFU_ORTHOLOGUE AFUA_8G06820)"/>
    <property type="match status" value="1"/>
</dbReference>
<keyword evidence="10 13" id="KW-0521">NADP</keyword>
<dbReference type="AlphaFoldDB" id="A0AAV4KDG2"/>
<dbReference type="Pfam" id="PF01872">
    <property type="entry name" value="RibD_C"/>
    <property type="match status" value="1"/>
</dbReference>
<evidence type="ECO:0000256" key="15">
    <source>
        <dbReference type="PIRSR" id="PIRSR006769-2"/>
    </source>
</evidence>
<feature type="binding site" evidence="15">
    <location>
        <position position="204"/>
    </location>
    <ligand>
        <name>substrate</name>
    </ligand>
</feature>
<dbReference type="PANTHER" id="PTHR38011:SF7">
    <property type="entry name" value="2,5-DIAMINO-6-RIBOSYLAMINO-4(3H)-PYRIMIDINONE 5'-PHOSPHATE REDUCTASE"/>
    <property type="match status" value="1"/>
</dbReference>
<evidence type="ECO:0000256" key="1">
    <source>
        <dbReference type="ARBA" id="ARBA00002151"/>
    </source>
</evidence>
<feature type="binding site" evidence="16">
    <location>
        <position position="50"/>
    </location>
    <ligand>
        <name>Zn(2+)</name>
        <dbReference type="ChEBI" id="CHEBI:29105"/>
        <note>catalytic</note>
    </ligand>
</feature>
<dbReference type="InterPro" id="IPR016192">
    <property type="entry name" value="APOBEC/CMP_deaminase_Zn-bd"/>
</dbReference>
<evidence type="ECO:0000256" key="9">
    <source>
        <dbReference type="ARBA" id="ARBA00022833"/>
    </source>
</evidence>
<evidence type="ECO:0000256" key="5">
    <source>
        <dbReference type="ARBA" id="ARBA00007417"/>
    </source>
</evidence>
<comment type="cofactor">
    <cofactor evidence="13 16">
        <name>Zn(2+)</name>
        <dbReference type="ChEBI" id="CHEBI:29105"/>
    </cofactor>
    <text evidence="13 16">Binds 1 zinc ion.</text>
</comment>
<evidence type="ECO:0000256" key="11">
    <source>
        <dbReference type="ARBA" id="ARBA00023002"/>
    </source>
</evidence>
<evidence type="ECO:0000313" key="18">
    <source>
        <dbReference type="EMBL" id="GGI92278.1"/>
    </source>
</evidence>
<feature type="active site" description="Proton donor" evidence="14">
    <location>
        <position position="52"/>
    </location>
</feature>
<evidence type="ECO:0000256" key="4">
    <source>
        <dbReference type="ARBA" id="ARBA00005259"/>
    </source>
</evidence>
<dbReference type="InterPro" id="IPR002734">
    <property type="entry name" value="RibDG_C"/>
</dbReference>
<dbReference type="CDD" id="cd01284">
    <property type="entry name" value="Riboflavin_deaminase-reductase"/>
    <property type="match status" value="1"/>
</dbReference>
<dbReference type="SUPFAM" id="SSF53597">
    <property type="entry name" value="Dihydrofolate reductase-like"/>
    <property type="match status" value="1"/>
</dbReference>
<keyword evidence="8 13" id="KW-0378">Hydrolase</keyword>
<comment type="catalytic activity">
    <reaction evidence="13">
        <text>5-amino-6-(5-phospho-D-ribitylamino)uracil + NADP(+) = 5-amino-6-(5-phospho-D-ribosylamino)uracil + NADPH + H(+)</text>
        <dbReference type="Rhea" id="RHEA:17845"/>
        <dbReference type="ChEBI" id="CHEBI:15378"/>
        <dbReference type="ChEBI" id="CHEBI:57783"/>
        <dbReference type="ChEBI" id="CHEBI:58349"/>
        <dbReference type="ChEBI" id="CHEBI:58421"/>
        <dbReference type="ChEBI" id="CHEBI:58453"/>
        <dbReference type="EC" id="1.1.1.193"/>
    </reaction>
</comment>
<feature type="binding site" evidence="15">
    <location>
        <position position="207"/>
    </location>
    <ligand>
        <name>substrate</name>
    </ligand>
</feature>
<reference evidence="19" key="1">
    <citation type="journal article" date="2014" name="Int. J. Syst. Evol. Microbiol.">
        <title>Complete genome of a new Firmicutes species belonging to the dominant human colonic microbiota ('Ruminococcus bicirculans') reveals two chromosomes and a selective capacity to utilize plant glucans.</title>
        <authorList>
            <consortium name="NISC Comparative Sequencing Program"/>
            <person name="Wegmann U."/>
            <person name="Louis P."/>
            <person name="Goesmann A."/>
            <person name="Henrissat B."/>
            <person name="Duncan S.H."/>
            <person name="Flint H.J."/>
        </authorList>
    </citation>
    <scope>NUCLEOTIDE SEQUENCE</scope>
    <source>
        <strain evidence="19">CGMCC 1.8884</strain>
    </source>
</reference>
<feature type="binding site" evidence="15">
    <location>
        <position position="196"/>
    </location>
    <ligand>
        <name>NADP(+)</name>
        <dbReference type="ChEBI" id="CHEBI:58349"/>
    </ligand>
</feature>
<feature type="binding site" evidence="15">
    <location>
        <position position="200"/>
    </location>
    <ligand>
        <name>NADP(+)</name>
        <dbReference type="ChEBI" id="CHEBI:58349"/>
    </ligand>
</feature>
<name>A0AAV4KDG2_9DEIO</name>
<evidence type="ECO:0000256" key="10">
    <source>
        <dbReference type="ARBA" id="ARBA00022857"/>
    </source>
</evidence>
<accession>A0AAV4KDG2</accession>
<reference evidence="18" key="2">
    <citation type="journal article" date="2014" name="Int. J. Syst. Evol. Microbiol.">
        <title>Complete genome sequence of Corynebacterium casei LMG S-19264T (=DSM 44701T), isolated from a smear-ripened cheese.</title>
        <authorList>
            <consortium name="US DOE Joint Genome Institute (JGI-PGF)"/>
            <person name="Walter F."/>
            <person name="Albersmeier A."/>
            <person name="Kalinowski J."/>
            <person name="Ruckert C."/>
        </authorList>
    </citation>
    <scope>NUCLEOTIDE SEQUENCE</scope>
    <source>
        <strain evidence="18">CGMCC 1.8885</strain>
    </source>
</reference>
<comment type="pathway">
    <text evidence="2 13">Cofactor biosynthesis; riboflavin biosynthesis; 5-amino-6-(D-ribitylamino)uracil from GTP: step 2/4.</text>
</comment>
<gene>
    <name evidence="19" type="ORF">GCM10008021_27310</name>
    <name evidence="18" type="ORF">GCM10010914_28550</name>
</gene>
<evidence type="ECO:0000256" key="3">
    <source>
        <dbReference type="ARBA" id="ARBA00004910"/>
    </source>
</evidence>
<dbReference type="RefSeq" id="WP_017871306.1">
    <property type="nucleotide sequence ID" value="NZ_BMLZ01000050.1"/>
</dbReference>
<feature type="binding site" evidence="15">
    <location>
        <position position="281"/>
    </location>
    <ligand>
        <name>substrate</name>
    </ligand>
</feature>
<keyword evidence="20" id="KW-1185">Reference proteome</keyword>
<evidence type="ECO:0000256" key="6">
    <source>
        <dbReference type="ARBA" id="ARBA00022619"/>
    </source>
</evidence>
<dbReference type="Proteomes" id="UP000652720">
    <property type="component" value="Unassembled WGS sequence"/>
</dbReference>
<evidence type="ECO:0000313" key="20">
    <source>
        <dbReference type="Proteomes" id="UP000630135"/>
    </source>
</evidence>